<sequence length="205" mass="23729">MSPRLIFCLVGLWLLVLTTAVNGTDGGEWVPFVEGSFDDENDNIAPRWTYGPIGFDDAHFNLPISSATAMPPLKPSIDESETEIISSKDDGTDQFLTEIDSFRAKRAALGGLFDDDWSRSRWSSTLSADYWSNRSRSSRSSWSSNWANDRSSAYYGGYPQQYNYGGYYAQPYYNYRPQYNYGYQYRPQYRPQYHYGGHRRYYYHG</sequence>
<accession>A0AAD5LFK6</accession>
<keyword evidence="3" id="KW-1185">Reference proteome</keyword>
<protein>
    <submittedName>
        <fullName evidence="2">Uncharacterized protein</fullName>
    </submittedName>
</protein>
<organism evidence="2 3">
    <name type="scientific">Daphnia sinensis</name>
    <dbReference type="NCBI Taxonomy" id="1820382"/>
    <lineage>
        <taxon>Eukaryota</taxon>
        <taxon>Metazoa</taxon>
        <taxon>Ecdysozoa</taxon>
        <taxon>Arthropoda</taxon>
        <taxon>Crustacea</taxon>
        <taxon>Branchiopoda</taxon>
        <taxon>Diplostraca</taxon>
        <taxon>Cladocera</taxon>
        <taxon>Anomopoda</taxon>
        <taxon>Daphniidae</taxon>
        <taxon>Daphnia</taxon>
        <taxon>Daphnia similis group</taxon>
    </lineage>
</organism>
<dbReference type="EMBL" id="WJBH02000003">
    <property type="protein sequence ID" value="KAI9561323.1"/>
    <property type="molecule type" value="Genomic_DNA"/>
</dbReference>
<dbReference type="Proteomes" id="UP000820818">
    <property type="component" value="Linkage Group LG3"/>
</dbReference>
<evidence type="ECO:0000313" key="2">
    <source>
        <dbReference type="EMBL" id="KAI9561323.1"/>
    </source>
</evidence>
<name>A0AAD5LFK6_9CRUS</name>
<keyword evidence="1" id="KW-0732">Signal</keyword>
<feature type="signal peptide" evidence="1">
    <location>
        <begin position="1"/>
        <end position="23"/>
    </location>
</feature>
<evidence type="ECO:0000313" key="3">
    <source>
        <dbReference type="Proteomes" id="UP000820818"/>
    </source>
</evidence>
<comment type="caution">
    <text evidence="2">The sequence shown here is derived from an EMBL/GenBank/DDBJ whole genome shotgun (WGS) entry which is preliminary data.</text>
</comment>
<gene>
    <name evidence="2" type="ORF">GHT06_012279</name>
</gene>
<reference evidence="2 3" key="1">
    <citation type="submission" date="2022-05" db="EMBL/GenBank/DDBJ databases">
        <title>A multi-omics perspective on studying reproductive biology in Daphnia sinensis.</title>
        <authorList>
            <person name="Jia J."/>
        </authorList>
    </citation>
    <scope>NUCLEOTIDE SEQUENCE [LARGE SCALE GENOMIC DNA]</scope>
    <source>
        <strain evidence="2 3">WSL</strain>
    </source>
</reference>
<dbReference type="AlphaFoldDB" id="A0AAD5LFK6"/>
<evidence type="ECO:0000256" key="1">
    <source>
        <dbReference type="SAM" id="SignalP"/>
    </source>
</evidence>
<feature type="chain" id="PRO_5041909701" evidence="1">
    <location>
        <begin position="24"/>
        <end position="205"/>
    </location>
</feature>
<proteinExistence type="predicted"/>